<evidence type="ECO:0000313" key="6">
    <source>
        <dbReference type="EMBL" id="ARN84619.1"/>
    </source>
</evidence>
<reference evidence="6 7" key="1">
    <citation type="submission" date="2014-06" db="EMBL/GenBank/DDBJ databases">
        <title>The genome of the endonuclear symbiont Nucleicultrix amoebiphila.</title>
        <authorList>
            <person name="Schulz F."/>
            <person name="Horn M."/>
        </authorList>
    </citation>
    <scope>NUCLEOTIDE SEQUENCE [LARGE SCALE GENOMIC DNA]</scope>
    <source>
        <strain evidence="6 7">FS5</strain>
    </source>
</reference>
<keyword evidence="2 4" id="KW-0472">Membrane</keyword>
<dbReference type="PROSITE" id="PS01068">
    <property type="entry name" value="OMPA_1"/>
    <property type="match status" value="1"/>
</dbReference>
<gene>
    <name evidence="6" type="ORF">GQ61_04035</name>
</gene>
<feature type="domain" description="OmpA-like" evidence="5">
    <location>
        <begin position="155"/>
        <end position="263"/>
    </location>
</feature>
<evidence type="ECO:0000256" key="4">
    <source>
        <dbReference type="PROSITE-ProRule" id="PRU00473"/>
    </source>
</evidence>
<dbReference type="Pfam" id="PF00691">
    <property type="entry name" value="OmpA"/>
    <property type="match status" value="1"/>
</dbReference>
<organism evidence="6 7">
    <name type="scientific">Candidatus Nucleicultrix amoebiphila FS5</name>
    <dbReference type="NCBI Taxonomy" id="1414854"/>
    <lineage>
        <taxon>Bacteria</taxon>
        <taxon>Pseudomonadati</taxon>
        <taxon>Pseudomonadota</taxon>
        <taxon>Alphaproteobacteria</taxon>
        <taxon>Holosporales</taxon>
        <taxon>Candidatus Nucleicultricaceae</taxon>
        <taxon>Candidatus Nucleicultrix</taxon>
    </lineage>
</organism>
<evidence type="ECO:0000259" key="5">
    <source>
        <dbReference type="PROSITE" id="PS51123"/>
    </source>
</evidence>
<dbReference type="SUPFAM" id="SSF103088">
    <property type="entry name" value="OmpA-like"/>
    <property type="match status" value="1"/>
</dbReference>
<evidence type="ECO:0000256" key="2">
    <source>
        <dbReference type="ARBA" id="ARBA00023136"/>
    </source>
</evidence>
<keyword evidence="7" id="KW-1185">Reference proteome</keyword>
<dbReference type="PROSITE" id="PS51257">
    <property type="entry name" value="PROKAR_LIPOPROTEIN"/>
    <property type="match status" value="1"/>
</dbReference>
<dbReference type="InterPro" id="IPR036737">
    <property type="entry name" value="OmpA-like_sf"/>
</dbReference>
<dbReference type="Gene3D" id="3.30.1330.60">
    <property type="entry name" value="OmpA-like domain"/>
    <property type="match status" value="1"/>
</dbReference>
<dbReference type="GO" id="GO:0009279">
    <property type="term" value="C:cell outer membrane"/>
    <property type="evidence" value="ECO:0007669"/>
    <property type="project" value="UniProtKB-SubCell"/>
</dbReference>
<dbReference type="InterPro" id="IPR050330">
    <property type="entry name" value="Bact_OuterMem_StrucFunc"/>
</dbReference>
<dbReference type="InterPro" id="IPR006690">
    <property type="entry name" value="OMPA-like_CS"/>
</dbReference>
<evidence type="ECO:0000256" key="3">
    <source>
        <dbReference type="ARBA" id="ARBA00023237"/>
    </source>
</evidence>
<dbReference type="InterPro" id="IPR006665">
    <property type="entry name" value="OmpA-like"/>
</dbReference>
<dbReference type="STRING" id="1414854.GQ61_04035"/>
<keyword evidence="3" id="KW-0998">Cell outer membrane</keyword>
<protein>
    <recommendedName>
        <fullName evidence="5">OmpA-like domain-containing protein</fullName>
    </recommendedName>
</protein>
<comment type="subcellular location">
    <subcellularLocation>
        <location evidence="1">Cell outer membrane</location>
    </subcellularLocation>
</comment>
<dbReference type="PANTHER" id="PTHR30329:SF21">
    <property type="entry name" value="LIPOPROTEIN YIAD-RELATED"/>
    <property type="match status" value="1"/>
</dbReference>
<proteinExistence type="predicted"/>
<dbReference type="CDD" id="cd07185">
    <property type="entry name" value="OmpA_C-like"/>
    <property type="match status" value="1"/>
</dbReference>
<dbReference type="EMBL" id="CP008743">
    <property type="protein sequence ID" value="ARN84619.1"/>
    <property type="molecule type" value="Genomic_DNA"/>
</dbReference>
<evidence type="ECO:0000313" key="7">
    <source>
        <dbReference type="Proteomes" id="UP000237351"/>
    </source>
</evidence>
<accession>A0A1W6N4B0</accession>
<sequence length="263" mass="29288">MVKAGAVAALLTTTGCAEYYIDKLEHVQSDGYPFAKALKAEYEAYAKTESRVNYDQIDGSAFAVKGLQAAHGLEVLPEDPEMWDIPADKLPMLFEARERLLFAIHKSGRVIAPDLAARAQVSYDCWVNEMEEGFQPKEMGKCEMAFKQNLIELEKAVDQHTPTFSINFDYNSPVLRKDAMVTLDRVAKVAANMSDFTIKVTGRTDVVGGRKFNLRLSQKRAENVKDALIKMGVPGNRIEAVGAGEFGKKEVEPKHRRVDIEIS</sequence>
<dbReference type="PANTHER" id="PTHR30329">
    <property type="entry name" value="STATOR ELEMENT OF FLAGELLAR MOTOR COMPLEX"/>
    <property type="match status" value="1"/>
</dbReference>
<dbReference type="PRINTS" id="PR01021">
    <property type="entry name" value="OMPADOMAIN"/>
</dbReference>
<dbReference type="AlphaFoldDB" id="A0A1W6N4B0"/>
<name>A0A1W6N4B0_9PROT</name>
<evidence type="ECO:0000256" key="1">
    <source>
        <dbReference type="ARBA" id="ARBA00004442"/>
    </source>
</evidence>
<dbReference type="KEGG" id="naf:GQ61_04035"/>
<dbReference type="Proteomes" id="UP000237351">
    <property type="component" value="Chromosome"/>
</dbReference>
<dbReference type="InterPro" id="IPR006664">
    <property type="entry name" value="OMP_bac"/>
</dbReference>
<dbReference type="PROSITE" id="PS51123">
    <property type="entry name" value="OMPA_2"/>
    <property type="match status" value="1"/>
</dbReference>